<name>A0A1X0RYS4_RHIZD</name>
<dbReference type="Proteomes" id="UP000242381">
    <property type="component" value="Unassembled WGS sequence"/>
</dbReference>
<evidence type="ECO:0000313" key="1">
    <source>
        <dbReference type="EMBL" id="ORE17186.1"/>
    </source>
</evidence>
<reference evidence="1 2" key="1">
    <citation type="journal article" date="2016" name="Proc. Natl. Acad. Sci. U.S.A.">
        <title>Lipid metabolic changes in an early divergent fungus govern the establishment of a mutualistic symbiosis with endobacteria.</title>
        <authorList>
            <person name="Lastovetsky O.A."/>
            <person name="Gaspar M.L."/>
            <person name="Mondo S.J."/>
            <person name="LaButti K.M."/>
            <person name="Sandor L."/>
            <person name="Grigoriev I.V."/>
            <person name="Henry S.A."/>
            <person name="Pawlowska T.E."/>
        </authorList>
    </citation>
    <scope>NUCLEOTIDE SEQUENCE [LARGE SCALE GENOMIC DNA]</scope>
    <source>
        <strain evidence="1 2">ATCC 11559</strain>
    </source>
</reference>
<evidence type="ECO:0000313" key="2">
    <source>
        <dbReference type="Proteomes" id="UP000242381"/>
    </source>
</evidence>
<accession>A0A1X0RYS4</accession>
<protein>
    <submittedName>
        <fullName evidence="1">Uncharacterized protein</fullName>
    </submittedName>
</protein>
<proteinExistence type="predicted"/>
<organism evidence="1 2">
    <name type="scientific">Rhizopus microsporus</name>
    <dbReference type="NCBI Taxonomy" id="58291"/>
    <lineage>
        <taxon>Eukaryota</taxon>
        <taxon>Fungi</taxon>
        <taxon>Fungi incertae sedis</taxon>
        <taxon>Mucoromycota</taxon>
        <taxon>Mucoromycotina</taxon>
        <taxon>Mucoromycetes</taxon>
        <taxon>Mucorales</taxon>
        <taxon>Mucorineae</taxon>
        <taxon>Rhizopodaceae</taxon>
        <taxon>Rhizopus</taxon>
    </lineage>
</organism>
<dbReference type="AlphaFoldDB" id="A0A1X0RYS4"/>
<sequence length="148" mass="16603">MYYHASSIDDVAFVSKLDRLVDKLRISMQKFQEGREAWYESSFSVGKFEAIATDGICRNSNNDRLEAFFGVAVPPQLINDERIGDKTQMKSTACLLILALLIASINGQSCIPANTRCPSYDECKQNCCSNNYTVRGISDNSEIEFYCV</sequence>
<gene>
    <name evidence="1" type="ORF">BCV71DRAFT_270078</name>
</gene>
<dbReference type="EMBL" id="KV921362">
    <property type="protein sequence ID" value="ORE17186.1"/>
    <property type="molecule type" value="Genomic_DNA"/>
</dbReference>